<dbReference type="Proteomes" id="UP000008975">
    <property type="component" value="Chromosome"/>
</dbReference>
<protein>
    <submittedName>
        <fullName evidence="2">CDP-diglyceride synthetase</fullName>
    </submittedName>
</protein>
<feature type="transmembrane region" description="Helical" evidence="1">
    <location>
        <begin position="52"/>
        <end position="74"/>
    </location>
</feature>
<feature type="transmembrane region" description="Helical" evidence="1">
    <location>
        <begin position="7"/>
        <end position="32"/>
    </location>
</feature>
<evidence type="ECO:0000256" key="1">
    <source>
        <dbReference type="SAM" id="Phobius"/>
    </source>
</evidence>
<evidence type="ECO:0000313" key="3">
    <source>
        <dbReference type="Proteomes" id="UP000008975"/>
    </source>
</evidence>
<gene>
    <name evidence="2" type="ordered locus">MTES_0750</name>
</gene>
<keyword evidence="1" id="KW-0472">Membrane</keyword>
<keyword evidence="1" id="KW-0812">Transmembrane</keyword>
<name>E8NDN8_MICTS</name>
<reference evidence="2 3" key="1">
    <citation type="journal article" date="2011" name="J. Bacteriol.">
        <title>Genome sequence of Microbacterium testaceum StLB037, an N-acylhomoserine lactone-degrading bacterium isolated from potato leaves.</title>
        <authorList>
            <person name="Morohoshi T."/>
            <person name="Wang W.-Z."/>
            <person name="Someya N."/>
            <person name="Ikeda T."/>
        </authorList>
    </citation>
    <scope>NUCLEOTIDE SEQUENCE [LARGE SCALE GENOMIC DNA]</scope>
    <source>
        <strain evidence="2 3">StLB037</strain>
    </source>
</reference>
<organism evidence="2 3">
    <name type="scientific">Microbacterium testaceum (strain StLB037)</name>
    <dbReference type="NCBI Taxonomy" id="979556"/>
    <lineage>
        <taxon>Bacteria</taxon>
        <taxon>Bacillati</taxon>
        <taxon>Actinomycetota</taxon>
        <taxon>Actinomycetes</taxon>
        <taxon>Micrococcales</taxon>
        <taxon>Microbacteriaceae</taxon>
        <taxon>Microbacterium</taxon>
    </lineage>
</organism>
<keyword evidence="1" id="KW-1133">Transmembrane helix</keyword>
<dbReference type="HOGENOM" id="CLU_2554514_0_0_11"/>
<dbReference type="EMBL" id="AP012052">
    <property type="protein sequence ID" value="BAJ73714.1"/>
    <property type="molecule type" value="Genomic_DNA"/>
</dbReference>
<dbReference type="KEGG" id="mts:MTES_0750"/>
<sequence>MRVTGALVAFTACVVAVVAGLVLFAGTVPVGACTGVVYDASMCESLRLRQSLLAAILIGSALISASVIFGALLISAGTVRGRPTPAGDPQTD</sequence>
<dbReference type="AlphaFoldDB" id="E8NDN8"/>
<proteinExistence type="predicted"/>
<evidence type="ECO:0000313" key="2">
    <source>
        <dbReference type="EMBL" id="BAJ73714.1"/>
    </source>
</evidence>
<reference key="2">
    <citation type="submission" date="2011-02" db="EMBL/GenBank/DDBJ databases">
        <title>Genome sequence of Microbacterium testaceum StLB037.</title>
        <authorList>
            <person name="Morohoshi T."/>
            <person name="Wang W.Z."/>
            <person name="Someya N."/>
            <person name="Ikeda T."/>
        </authorList>
    </citation>
    <scope>NUCLEOTIDE SEQUENCE</scope>
    <source>
        <strain>StLB037</strain>
    </source>
</reference>
<accession>E8NDN8</accession>